<feature type="region of interest" description="Disordered" evidence="3">
    <location>
        <begin position="505"/>
        <end position="541"/>
    </location>
</feature>
<feature type="region of interest" description="Disordered" evidence="3">
    <location>
        <begin position="188"/>
        <end position="211"/>
    </location>
</feature>
<comment type="subcellular location">
    <subcellularLocation>
        <location evidence="1">Cell membrane</location>
        <topology evidence="1">Single-pass type I membrane protein</topology>
    </subcellularLocation>
</comment>
<accession>C3YPT8</accession>
<dbReference type="InParanoid" id="C3YPT8"/>
<evidence type="ECO:0000256" key="3">
    <source>
        <dbReference type="SAM" id="MobiDB-lite"/>
    </source>
</evidence>
<dbReference type="EMBL" id="GG666538">
    <property type="protein sequence ID" value="EEN57872.1"/>
    <property type="molecule type" value="Genomic_DNA"/>
</dbReference>
<dbReference type="PROSITE" id="PS50853">
    <property type="entry name" value="FN3"/>
    <property type="match status" value="1"/>
</dbReference>
<dbReference type="Gene3D" id="2.60.40.2160">
    <property type="entry name" value="Interleukin-17 receptor A/B, fibronectin-III-like domain 1"/>
    <property type="match status" value="1"/>
</dbReference>
<dbReference type="GO" id="GO:0005886">
    <property type="term" value="C:plasma membrane"/>
    <property type="evidence" value="ECO:0007669"/>
    <property type="project" value="UniProtKB-SubCell"/>
</dbReference>
<dbReference type="InterPro" id="IPR003961">
    <property type="entry name" value="FN3_dom"/>
</dbReference>
<feature type="compositionally biased region" description="Basic residues" evidence="3">
    <location>
        <begin position="396"/>
        <end position="420"/>
    </location>
</feature>
<gene>
    <name evidence="5" type="ORF">BRAFLDRAFT_75925</name>
</gene>
<dbReference type="AlphaFoldDB" id="C3YPT8"/>
<proteinExistence type="predicted"/>
<dbReference type="InterPro" id="IPR036116">
    <property type="entry name" value="FN3_sf"/>
</dbReference>
<dbReference type="CDD" id="cd00063">
    <property type="entry name" value="FN3"/>
    <property type="match status" value="1"/>
</dbReference>
<keyword evidence="2" id="KW-0472">Membrane</keyword>
<evidence type="ECO:0000259" key="4">
    <source>
        <dbReference type="PROSITE" id="PS50853"/>
    </source>
</evidence>
<evidence type="ECO:0000313" key="5">
    <source>
        <dbReference type="EMBL" id="EEN57872.1"/>
    </source>
</evidence>
<name>C3YPT8_BRAFL</name>
<protein>
    <recommendedName>
        <fullName evidence="4">Fibronectin type-III domain-containing protein</fullName>
    </recommendedName>
</protein>
<feature type="compositionally biased region" description="Basic and acidic residues" evidence="3">
    <location>
        <begin position="528"/>
        <end position="541"/>
    </location>
</feature>
<organism>
    <name type="scientific">Branchiostoma floridae</name>
    <name type="common">Florida lancelet</name>
    <name type="synonym">Amphioxus</name>
    <dbReference type="NCBI Taxonomy" id="7739"/>
    <lineage>
        <taxon>Eukaryota</taxon>
        <taxon>Metazoa</taxon>
        <taxon>Chordata</taxon>
        <taxon>Cephalochordata</taxon>
        <taxon>Leptocardii</taxon>
        <taxon>Amphioxiformes</taxon>
        <taxon>Branchiostomatidae</taxon>
        <taxon>Branchiostoma</taxon>
    </lineage>
</organism>
<feature type="region of interest" description="Disordered" evidence="3">
    <location>
        <begin position="380"/>
        <end position="438"/>
    </location>
</feature>
<reference evidence="5" key="1">
    <citation type="journal article" date="2008" name="Nature">
        <title>The amphioxus genome and the evolution of the chordate karyotype.</title>
        <authorList>
            <consortium name="US DOE Joint Genome Institute (JGI-PGF)"/>
            <person name="Putnam N.H."/>
            <person name="Butts T."/>
            <person name="Ferrier D.E.K."/>
            <person name="Furlong R.F."/>
            <person name="Hellsten U."/>
            <person name="Kawashima T."/>
            <person name="Robinson-Rechavi M."/>
            <person name="Shoguchi E."/>
            <person name="Terry A."/>
            <person name="Yu J.-K."/>
            <person name="Benito-Gutierrez E.L."/>
            <person name="Dubchak I."/>
            <person name="Garcia-Fernandez J."/>
            <person name="Gibson-Brown J.J."/>
            <person name="Grigoriev I.V."/>
            <person name="Horton A.C."/>
            <person name="de Jong P.J."/>
            <person name="Jurka J."/>
            <person name="Kapitonov V.V."/>
            <person name="Kohara Y."/>
            <person name="Kuroki Y."/>
            <person name="Lindquist E."/>
            <person name="Lucas S."/>
            <person name="Osoegawa K."/>
            <person name="Pennacchio L.A."/>
            <person name="Salamov A.A."/>
            <person name="Satou Y."/>
            <person name="Sauka-Spengler T."/>
            <person name="Schmutz J."/>
            <person name="Shin-I T."/>
            <person name="Toyoda A."/>
            <person name="Bronner-Fraser M."/>
            <person name="Fujiyama A."/>
            <person name="Holland L.Z."/>
            <person name="Holland P.W.H."/>
            <person name="Satoh N."/>
            <person name="Rokhsar D.S."/>
        </authorList>
    </citation>
    <scope>NUCLEOTIDE SEQUENCE [LARGE SCALE GENOMIC DNA]</scope>
    <source>
        <strain evidence="5">S238N-H82</strain>
        <tissue evidence="5">Testes</tissue>
    </source>
</reference>
<dbReference type="SUPFAM" id="SSF49265">
    <property type="entry name" value="Fibronectin type III"/>
    <property type="match status" value="1"/>
</dbReference>
<feature type="domain" description="Fibronectin type-III" evidence="4">
    <location>
        <begin position="72"/>
        <end position="186"/>
    </location>
</feature>
<evidence type="ECO:0000256" key="1">
    <source>
        <dbReference type="ARBA" id="ARBA00004251"/>
    </source>
</evidence>
<sequence>MLALLLLLLAPAQARESRQEFCQALCSQPASDRICGLGTSGNCTEVCLRYPSSGECTAWPFDMLPVYESVPGPRNLNVTPVDSNSNRQDAVNISWQPSGDAIRCLKGFTVLVAEMSPASSSICHQIILGFNVTLAHEDNQKRFNHVVRGLRPDTRYGITVRSLPARRPDDGDEDSVLIQRYRTRSCENIPGCKTRPSPSRWNPPQPTVRSVGRTVTVRARTARQFNIRTYNLYLGQPSGSRPYPKIISMTRKNLSLKDSNKKYFQHTFNNIAPGQYTLQYSVDARDPFRSYPLQFTVTDWIPGDINVQQSCRNVTVEFEGPPPEYNLSACTVILTRKSYPECTWTRNVSSPFPDAFPVKEMIIEVTDWVPRKQDINVKVKSVNVRAGRDRSGGGHSKGHSGGRSRGRASRPRGKKSKGGRKKQETRVRLTFPRPEPHQKYDYSGFYLYHGKDPSSLERQTVPRPEAENWTNVTAVLKDMPGGIQFFQVSAPYDDAQRSDLLMLRVPRRSSSRRRKNRQDRRRRRKHNRSEGRLSRSNEIEE</sequence>
<keyword evidence="2" id="KW-1003">Cell membrane</keyword>
<dbReference type="InterPro" id="IPR038683">
    <property type="entry name" value="IL17RA/B_FnIII-like_1_sf"/>
</dbReference>
<feature type="compositionally biased region" description="Basic residues" evidence="3">
    <location>
        <begin position="505"/>
        <end position="527"/>
    </location>
</feature>
<evidence type="ECO:0000256" key="2">
    <source>
        <dbReference type="ARBA" id="ARBA00022475"/>
    </source>
</evidence>